<dbReference type="EMBL" id="JAGKQM010000013">
    <property type="protein sequence ID" value="KAH0888721.1"/>
    <property type="molecule type" value="Genomic_DNA"/>
</dbReference>
<comment type="subcellular location">
    <subcellularLocation>
        <location evidence="1">Cytoplasm</location>
    </subcellularLocation>
</comment>
<evidence type="ECO:0000256" key="4">
    <source>
        <dbReference type="ARBA" id="ARBA00022845"/>
    </source>
</evidence>
<evidence type="ECO:0000313" key="10">
    <source>
        <dbReference type="Proteomes" id="UP000824890"/>
    </source>
</evidence>
<proteinExistence type="predicted"/>
<evidence type="ECO:0000256" key="1">
    <source>
        <dbReference type="ARBA" id="ARBA00004496"/>
    </source>
</evidence>
<dbReference type="PROSITE" id="PS50302">
    <property type="entry name" value="PUM"/>
    <property type="match status" value="1"/>
</dbReference>
<evidence type="ECO:0000256" key="2">
    <source>
        <dbReference type="ARBA" id="ARBA00022490"/>
    </source>
</evidence>
<name>A0ABQ8A875_BRANA</name>
<gene>
    <name evidence="9" type="ORF">HID58_051150</name>
</gene>
<keyword evidence="10" id="KW-1185">Reference proteome</keyword>
<feature type="non-terminal residue" evidence="9">
    <location>
        <position position="1"/>
    </location>
</feature>
<reference evidence="9 10" key="1">
    <citation type="submission" date="2021-05" db="EMBL/GenBank/DDBJ databases">
        <title>Genome Assembly of Synthetic Allotetraploid Brassica napus Reveals Homoeologous Exchanges between Subgenomes.</title>
        <authorList>
            <person name="Davis J.T."/>
        </authorList>
    </citation>
    <scope>NUCLEOTIDE SEQUENCE [LARGE SCALE GENOMIC DNA]</scope>
    <source>
        <strain evidence="10">cv. Da-Ae</strain>
        <tissue evidence="9">Seedling</tissue>
    </source>
</reference>
<dbReference type="Proteomes" id="UP000824890">
    <property type="component" value="Unassembled WGS sequence"/>
</dbReference>
<accession>A0ABQ8A875</accession>
<evidence type="ECO:0000256" key="6">
    <source>
        <dbReference type="PROSITE-ProRule" id="PRU00317"/>
    </source>
</evidence>
<feature type="region of interest" description="Disordered" evidence="7">
    <location>
        <begin position="378"/>
        <end position="400"/>
    </location>
</feature>
<evidence type="ECO:0000259" key="8">
    <source>
        <dbReference type="PROSITE" id="PS50303"/>
    </source>
</evidence>
<dbReference type="InterPro" id="IPR033133">
    <property type="entry name" value="PUM-HD"/>
</dbReference>
<evidence type="ECO:0000256" key="3">
    <source>
        <dbReference type="ARBA" id="ARBA00022737"/>
    </source>
</evidence>
<dbReference type="InterPro" id="IPR001313">
    <property type="entry name" value="Pumilio_RNA-bd_rpt"/>
</dbReference>
<keyword evidence="3" id="KW-0677">Repeat</keyword>
<dbReference type="InterPro" id="IPR011989">
    <property type="entry name" value="ARM-like"/>
</dbReference>
<dbReference type="SUPFAM" id="SSF48371">
    <property type="entry name" value="ARM repeat"/>
    <property type="match status" value="2"/>
</dbReference>
<dbReference type="PANTHER" id="PTHR12537:SF137">
    <property type="entry name" value="PUMILIO HOMOLOG 16-RELATED"/>
    <property type="match status" value="1"/>
</dbReference>
<keyword evidence="4" id="KW-0810">Translation regulation</keyword>
<protein>
    <recommendedName>
        <fullName evidence="8">PUM-HD domain-containing protein</fullName>
    </recommendedName>
</protein>
<organism evidence="9 10">
    <name type="scientific">Brassica napus</name>
    <name type="common">Rape</name>
    <dbReference type="NCBI Taxonomy" id="3708"/>
    <lineage>
        <taxon>Eukaryota</taxon>
        <taxon>Viridiplantae</taxon>
        <taxon>Streptophyta</taxon>
        <taxon>Embryophyta</taxon>
        <taxon>Tracheophyta</taxon>
        <taxon>Spermatophyta</taxon>
        <taxon>Magnoliopsida</taxon>
        <taxon>eudicotyledons</taxon>
        <taxon>Gunneridae</taxon>
        <taxon>Pentapetalae</taxon>
        <taxon>rosids</taxon>
        <taxon>malvids</taxon>
        <taxon>Brassicales</taxon>
        <taxon>Brassicaceae</taxon>
        <taxon>Brassiceae</taxon>
        <taxon>Brassica</taxon>
    </lineage>
</organism>
<comment type="caution">
    <text evidence="9">The sequence shown here is derived from an EMBL/GenBank/DDBJ whole genome shotgun (WGS) entry which is preliminary data.</text>
</comment>
<dbReference type="Gene3D" id="1.25.10.10">
    <property type="entry name" value="Leucine-rich Repeat Variant"/>
    <property type="match status" value="2"/>
</dbReference>
<evidence type="ECO:0000313" key="9">
    <source>
        <dbReference type="EMBL" id="KAH0888721.1"/>
    </source>
</evidence>
<keyword evidence="5" id="KW-0694">RNA-binding</keyword>
<dbReference type="Pfam" id="PF00806">
    <property type="entry name" value="PUF"/>
    <property type="match status" value="3"/>
</dbReference>
<sequence length="682" mass="77031">IIIHHSTYLNSFSFSTITLPKLRVREKLTYIMANRGDHPTVPPPRRRFTSPPRRVTLTEENQSLLNSFRSSAALTPQETATCTQSLFNLMTSSDASQFRELVSRLGYGSDLRRMVSLLTSNTAPFLQTARNANGSNRMQDLIGKTDDVDNLFLIAILRRFFDVMCDCDSSRVALRGLRVFSQEKRAAMHDHVLHGAVDLALDPNGYVVLNEIINGLDPRSFYGDRLLYVVARNAHQLSDHAFGSRVVQRVLQLNDLRCTRDVAVSLRGHCVYLSLTKYGSYVVEMLLDTEEEAVMVADEFLWGCNGEKLALLARNEFGSFVVLKALRVTREMYRRDLFGVLVDKLMPFVHHLGGFHGRLTYIMANGGDLTATGASIEQESPVVPPPPPREIPTANIPPPRFTAPNRVNLTEENQSLLNSNRSSAALTPQERNTLFNLMTSSEENGAAQFREVVSRSDLRRMASLLTQAKKAAMYDYVLHHAVNLACDRGGYTVLKQIINDWCALGHFFYRDQLLYIVALNALRLSYDPHGNYVVQHVLRLNDLRCTHNVSVNLSGHCFGLSFTKLGSYFVGKLLDTEEAGEVVVGEFLWCYGESLVQLARSEFGSFVVWKALRVMQERNGDLFWRLVNKLMPFIQLLRGHRIGTFLDSLCIIIHHSTYLNTFSFSTITQPKPFILPRQRAKS</sequence>
<evidence type="ECO:0000256" key="7">
    <source>
        <dbReference type="SAM" id="MobiDB-lite"/>
    </source>
</evidence>
<evidence type="ECO:0000256" key="5">
    <source>
        <dbReference type="ARBA" id="ARBA00022884"/>
    </source>
</evidence>
<feature type="compositionally biased region" description="Pro residues" evidence="7">
    <location>
        <begin position="382"/>
        <end position="400"/>
    </location>
</feature>
<dbReference type="PANTHER" id="PTHR12537">
    <property type="entry name" value="RNA BINDING PROTEIN PUMILIO-RELATED"/>
    <property type="match status" value="1"/>
</dbReference>
<dbReference type="PROSITE" id="PS50303">
    <property type="entry name" value="PUM_HD"/>
    <property type="match status" value="1"/>
</dbReference>
<feature type="repeat" description="Pumilio" evidence="6">
    <location>
        <begin position="265"/>
        <end position="302"/>
    </location>
</feature>
<dbReference type="SMART" id="SM00025">
    <property type="entry name" value="Pumilio"/>
    <property type="match status" value="6"/>
</dbReference>
<dbReference type="InterPro" id="IPR016024">
    <property type="entry name" value="ARM-type_fold"/>
</dbReference>
<keyword evidence="2" id="KW-0963">Cytoplasm</keyword>
<feature type="domain" description="PUM-HD" evidence="8">
    <location>
        <begin position="168"/>
        <end position="654"/>
    </location>
</feature>